<dbReference type="Pfam" id="PF00264">
    <property type="entry name" value="Tyrosinase"/>
    <property type="match status" value="2"/>
</dbReference>
<comment type="caution">
    <text evidence="4">The sequence shown here is derived from an EMBL/GenBank/DDBJ whole genome shotgun (WGS) entry which is preliminary data.</text>
</comment>
<accession>A0AAE0K1D0</accession>
<keyword evidence="2" id="KW-0560">Oxidoreductase</keyword>
<keyword evidence="5" id="KW-1185">Reference proteome</keyword>
<dbReference type="PANTHER" id="PTHR11474">
    <property type="entry name" value="TYROSINASE FAMILY MEMBER"/>
    <property type="match status" value="1"/>
</dbReference>
<dbReference type="GO" id="GO:0016491">
    <property type="term" value="F:oxidoreductase activity"/>
    <property type="evidence" value="ECO:0007669"/>
    <property type="project" value="UniProtKB-KW"/>
</dbReference>
<evidence type="ECO:0000313" key="4">
    <source>
        <dbReference type="EMBL" id="KAK3368258.1"/>
    </source>
</evidence>
<evidence type="ECO:0000256" key="1">
    <source>
        <dbReference type="ARBA" id="ARBA00022723"/>
    </source>
</evidence>
<name>A0AAE0K1D0_9PEZI</name>
<organism evidence="4 5">
    <name type="scientific">Podospora didyma</name>
    <dbReference type="NCBI Taxonomy" id="330526"/>
    <lineage>
        <taxon>Eukaryota</taxon>
        <taxon>Fungi</taxon>
        <taxon>Dikarya</taxon>
        <taxon>Ascomycota</taxon>
        <taxon>Pezizomycotina</taxon>
        <taxon>Sordariomycetes</taxon>
        <taxon>Sordariomycetidae</taxon>
        <taxon>Sordariales</taxon>
        <taxon>Podosporaceae</taxon>
        <taxon>Podospora</taxon>
    </lineage>
</organism>
<gene>
    <name evidence="4" type="ORF">B0H63DRAFT_564994</name>
</gene>
<evidence type="ECO:0000259" key="3">
    <source>
        <dbReference type="PROSITE" id="PS00498"/>
    </source>
</evidence>
<keyword evidence="1" id="KW-0479">Metal-binding</keyword>
<dbReference type="GO" id="GO:0046872">
    <property type="term" value="F:metal ion binding"/>
    <property type="evidence" value="ECO:0007669"/>
    <property type="project" value="UniProtKB-KW"/>
</dbReference>
<protein>
    <recommendedName>
        <fullName evidence="3">Tyrosinase copper-binding domain-containing protein</fullName>
    </recommendedName>
</protein>
<evidence type="ECO:0000256" key="2">
    <source>
        <dbReference type="ARBA" id="ARBA00023002"/>
    </source>
</evidence>
<reference evidence="4" key="1">
    <citation type="journal article" date="2023" name="Mol. Phylogenet. Evol.">
        <title>Genome-scale phylogeny and comparative genomics of the fungal order Sordariales.</title>
        <authorList>
            <person name="Hensen N."/>
            <person name="Bonometti L."/>
            <person name="Westerberg I."/>
            <person name="Brannstrom I.O."/>
            <person name="Guillou S."/>
            <person name="Cros-Aarteil S."/>
            <person name="Calhoun S."/>
            <person name="Haridas S."/>
            <person name="Kuo A."/>
            <person name="Mondo S."/>
            <person name="Pangilinan J."/>
            <person name="Riley R."/>
            <person name="LaButti K."/>
            <person name="Andreopoulos B."/>
            <person name="Lipzen A."/>
            <person name="Chen C."/>
            <person name="Yan M."/>
            <person name="Daum C."/>
            <person name="Ng V."/>
            <person name="Clum A."/>
            <person name="Steindorff A."/>
            <person name="Ohm R.A."/>
            <person name="Martin F."/>
            <person name="Silar P."/>
            <person name="Natvig D.O."/>
            <person name="Lalanne C."/>
            <person name="Gautier V."/>
            <person name="Ament-Velasquez S.L."/>
            <person name="Kruys A."/>
            <person name="Hutchinson M.I."/>
            <person name="Powell A.J."/>
            <person name="Barry K."/>
            <person name="Miller A.N."/>
            <person name="Grigoriev I.V."/>
            <person name="Debuchy R."/>
            <person name="Gladieux P."/>
            <person name="Hiltunen Thoren M."/>
            <person name="Johannesson H."/>
        </authorList>
    </citation>
    <scope>NUCLEOTIDE SEQUENCE</scope>
    <source>
        <strain evidence="4">CBS 232.78</strain>
    </source>
</reference>
<dbReference type="EMBL" id="JAULSW010000010">
    <property type="protein sequence ID" value="KAK3368258.1"/>
    <property type="molecule type" value="Genomic_DNA"/>
</dbReference>
<evidence type="ECO:0000313" key="5">
    <source>
        <dbReference type="Proteomes" id="UP001285441"/>
    </source>
</evidence>
<dbReference type="InterPro" id="IPR008922">
    <property type="entry name" value="Di-copper_centre_dom_sf"/>
</dbReference>
<sequence length="262" mass="28338">MVPKSYLCVAAAAVASTVSGLNIPDWGSLAMDNGLALAGLNSIALVNSLTNTKGTCNLPTRTLSATQRKNFISAVNCLTTKPSILPSGVAPGSFSIFDDFTFVHLTQTNFVHMTGNFLTWPRYFIHVYEQELKKCGYGGNLPYWEWGLDAGDPRGTTNPMGVHGGGHFTIGGNPGGDPFVASNDPAFWLHHAQIDCLYWIWQLQDFANRQNVYGTRTLLNFDPSPDATVDDLLDVAPLATSAVKIKDVMNTVGGSPLCYVYI</sequence>
<dbReference type="Gene3D" id="1.10.1280.10">
    <property type="entry name" value="Di-copper center containing domain from catechol oxidase"/>
    <property type="match status" value="2"/>
</dbReference>
<dbReference type="InterPro" id="IPR002227">
    <property type="entry name" value="Tyrosinase_Cu-bd"/>
</dbReference>
<dbReference type="PANTHER" id="PTHR11474:SF125">
    <property type="entry name" value="N-ACETYL-6-HYDROXYTRYPTOPHAN OXIDASE IVOB-RELATED"/>
    <property type="match status" value="1"/>
</dbReference>
<dbReference type="AlphaFoldDB" id="A0AAE0K1D0"/>
<dbReference type="SUPFAM" id="SSF48056">
    <property type="entry name" value="Di-copper centre-containing domain"/>
    <property type="match status" value="1"/>
</dbReference>
<proteinExistence type="predicted"/>
<dbReference type="Proteomes" id="UP001285441">
    <property type="component" value="Unassembled WGS sequence"/>
</dbReference>
<feature type="domain" description="Tyrosinase copper-binding" evidence="3">
    <location>
        <begin position="184"/>
        <end position="195"/>
    </location>
</feature>
<dbReference type="InterPro" id="IPR050316">
    <property type="entry name" value="Tyrosinase/Hemocyanin"/>
</dbReference>
<dbReference type="PROSITE" id="PS00498">
    <property type="entry name" value="TYROSINASE_2"/>
    <property type="match status" value="1"/>
</dbReference>
<reference evidence="4" key="2">
    <citation type="submission" date="2023-06" db="EMBL/GenBank/DDBJ databases">
        <authorList>
            <consortium name="Lawrence Berkeley National Laboratory"/>
            <person name="Haridas S."/>
            <person name="Hensen N."/>
            <person name="Bonometti L."/>
            <person name="Westerberg I."/>
            <person name="Brannstrom I.O."/>
            <person name="Guillou S."/>
            <person name="Cros-Aarteil S."/>
            <person name="Calhoun S."/>
            <person name="Kuo A."/>
            <person name="Mondo S."/>
            <person name="Pangilinan J."/>
            <person name="Riley R."/>
            <person name="LaButti K."/>
            <person name="Andreopoulos B."/>
            <person name="Lipzen A."/>
            <person name="Chen C."/>
            <person name="Yanf M."/>
            <person name="Daum C."/>
            <person name="Ng V."/>
            <person name="Clum A."/>
            <person name="Steindorff A."/>
            <person name="Ohm R."/>
            <person name="Martin F."/>
            <person name="Silar P."/>
            <person name="Natvig D."/>
            <person name="Lalanne C."/>
            <person name="Gautier V."/>
            <person name="Ament-velasquez S.L."/>
            <person name="Kruys A."/>
            <person name="Hutchinson M.I."/>
            <person name="Powell A.J."/>
            <person name="Barry K."/>
            <person name="Miller A.N."/>
            <person name="Grigoriev I.V."/>
            <person name="Debuchy R."/>
            <person name="Gladieux P."/>
            <person name="Thoren M.H."/>
            <person name="Johannesson H."/>
        </authorList>
    </citation>
    <scope>NUCLEOTIDE SEQUENCE</scope>
    <source>
        <strain evidence="4">CBS 232.78</strain>
    </source>
</reference>